<sequence>MFVNVGFSVFSSRSLTIKATYWLVSIKNQIETHKIATSFLEELMYNITVYPNPASDFTSIKWEIYDELNNSHYKIFDLNGHEIQ</sequence>
<accession>A0A2U2XDJ4</accession>
<dbReference type="EMBL" id="QFRJ01000004">
    <property type="protein sequence ID" value="PWH85879.1"/>
    <property type="molecule type" value="Genomic_DNA"/>
</dbReference>
<dbReference type="AlphaFoldDB" id="A0A2U2XDJ4"/>
<proteinExistence type="predicted"/>
<dbReference type="Proteomes" id="UP000245370">
    <property type="component" value="Unassembled WGS sequence"/>
</dbReference>
<gene>
    <name evidence="1" type="ORF">DIT68_07230</name>
</gene>
<evidence type="ECO:0000313" key="2">
    <source>
        <dbReference type="Proteomes" id="UP000245370"/>
    </source>
</evidence>
<name>A0A2U2XDJ4_9FLAO</name>
<reference evidence="1 2" key="2">
    <citation type="submission" date="2018-05" db="EMBL/GenBank/DDBJ databases">
        <authorList>
            <person name="Lanie J.A."/>
            <person name="Ng W.-L."/>
            <person name="Kazmierczak K.M."/>
            <person name="Andrzejewski T.M."/>
            <person name="Davidsen T.M."/>
            <person name="Wayne K.J."/>
            <person name="Tettelin H."/>
            <person name="Glass J.I."/>
            <person name="Rusch D."/>
            <person name="Podicherti R."/>
            <person name="Tsui H.-C.T."/>
            <person name="Winkler M.E."/>
        </authorList>
    </citation>
    <scope>NUCLEOTIDE SEQUENCE [LARGE SCALE GENOMIC DNA]</scope>
    <source>
        <strain evidence="1 2">C305</strain>
    </source>
</reference>
<evidence type="ECO:0008006" key="3">
    <source>
        <dbReference type="Google" id="ProtNLM"/>
    </source>
</evidence>
<keyword evidence="2" id="KW-1185">Reference proteome</keyword>
<dbReference type="OrthoDB" id="957862at2"/>
<evidence type="ECO:0000313" key="1">
    <source>
        <dbReference type="EMBL" id="PWH85879.1"/>
    </source>
</evidence>
<comment type="caution">
    <text evidence="1">The sequence shown here is derived from an EMBL/GenBank/DDBJ whole genome shotgun (WGS) entry which is preliminary data.</text>
</comment>
<reference evidence="1 2" key="1">
    <citation type="submission" date="2018-05" db="EMBL/GenBank/DDBJ databases">
        <title>Brumimicrobium oceani sp. nov., isolated from coastal sediment.</title>
        <authorList>
            <person name="Kou Y."/>
        </authorList>
    </citation>
    <scope>NUCLEOTIDE SEQUENCE [LARGE SCALE GENOMIC DNA]</scope>
    <source>
        <strain evidence="1 2">C305</strain>
    </source>
</reference>
<protein>
    <recommendedName>
        <fullName evidence="3">Secretion system C-terminal sorting domain-containing protein</fullName>
    </recommendedName>
</protein>
<dbReference type="RefSeq" id="WP_109359156.1">
    <property type="nucleotide sequence ID" value="NZ_QFRJ01000004.1"/>
</dbReference>
<organism evidence="1 2">
    <name type="scientific">Brumimicrobium oceani</name>
    <dbReference type="NCBI Taxonomy" id="2100725"/>
    <lineage>
        <taxon>Bacteria</taxon>
        <taxon>Pseudomonadati</taxon>
        <taxon>Bacteroidota</taxon>
        <taxon>Flavobacteriia</taxon>
        <taxon>Flavobacteriales</taxon>
        <taxon>Crocinitomicaceae</taxon>
        <taxon>Brumimicrobium</taxon>
    </lineage>
</organism>